<dbReference type="PANTHER" id="PTHR36926">
    <property type="entry name" value="COLICIN V PRODUCTION PROTEIN"/>
    <property type="match status" value="1"/>
</dbReference>
<dbReference type="Proteomes" id="UP000739411">
    <property type="component" value="Unassembled WGS sequence"/>
</dbReference>
<feature type="transmembrane region" description="Helical" evidence="5">
    <location>
        <begin position="100"/>
        <end position="123"/>
    </location>
</feature>
<comment type="subcellular location">
    <subcellularLocation>
        <location evidence="1">Membrane</location>
        <topology evidence="1">Multi-pass membrane protein</topology>
    </subcellularLocation>
</comment>
<keyword evidence="2 5" id="KW-0812">Transmembrane</keyword>
<dbReference type="EMBL" id="JADJMS010000047">
    <property type="protein sequence ID" value="MBK7417189.1"/>
    <property type="molecule type" value="Genomic_DNA"/>
</dbReference>
<feature type="transmembrane region" description="Helical" evidence="5">
    <location>
        <begin position="20"/>
        <end position="42"/>
    </location>
</feature>
<evidence type="ECO:0000256" key="2">
    <source>
        <dbReference type="ARBA" id="ARBA00022692"/>
    </source>
</evidence>
<keyword evidence="4 5" id="KW-0472">Membrane</keyword>
<dbReference type="AlphaFoldDB" id="A0A935K2S0"/>
<dbReference type="InterPro" id="IPR003825">
    <property type="entry name" value="Colicin-V_CvpA"/>
</dbReference>
<dbReference type="InterPro" id="IPR052719">
    <property type="entry name" value="CvpA-like"/>
</dbReference>
<sequence>MTTFDYVVIGIVTVSLLLGLWRGVVSELVALAAWGIGIFAAIEYGGVTGNQLYAGVADPTMRMLAGCATVFIGVLLAMSIIGWAVRNMVKALGMSLSDRLLGAVFGLARGLLMIMVLVALGGMTSAPKQEWWKSATFAAPLETAVMVTKPWLPDDLAKRIRFS</sequence>
<evidence type="ECO:0000313" key="7">
    <source>
        <dbReference type="Proteomes" id="UP000739411"/>
    </source>
</evidence>
<evidence type="ECO:0000256" key="1">
    <source>
        <dbReference type="ARBA" id="ARBA00004141"/>
    </source>
</evidence>
<dbReference type="Pfam" id="PF02674">
    <property type="entry name" value="Colicin_V"/>
    <property type="match status" value="1"/>
</dbReference>
<keyword evidence="3 5" id="KW-1133">Transmembrane helix</keyword>
<comment type="caution">
    <text evidence="6">The sequence shown here is derived from an EMBL/GenBank/DDBJ whole genome shotgun (WGS) entry which is preliminary data.</text>
</comment>
<evidence type="ECO:0000256" key="3">
    <source>
        <dbReference type="ARBA" id="ARBA00022989"/>
    </source>
</evidence>
<organism evidence="6 7">
    <name type="scientific">Candidatus Dechloromonas phosphorivorans</name>
    <dbReference type="NCBI Taxonomy" id="2899244"/>
    <lineage>
        <taxon>Bacteria</taxon>
        <taxon>Pseudomonadati</taxon>
        <taxon>Pseudomonadota</taxon>
        <taxon>Betaproteobacteria</taxon>
        <taxon>Rhodocyclales</taxon>
        <taxon>Azonexaceae</taxon>
        <taxon>Dechloromonas</taxon>
    </lineage>
</organism>
<evidence type="ECO:0000313" key="6">
    <source>
        <dbReference type="EMBL" id="MBK7417189.1"/>
    </source>
</evidence>
<reference evidence="6 7" key="1">
    <citation type="submission" date="2020-10" db="EMBL/GenBank/DDBJ databases">
        <title>Connecting structure to function with the recovery of over 1000 high-quality activated sludge metagenome-assembled genomes encoding full-length rRNA genes using long-read sequencing.</title>
        <authorList>
            <person name="Singleton C.M."/>
            <person name="Petriglieri F."/>
            <person name="Kristensen J.M."/>
            <person name="Kirkegaard R.H."/>
            <person name="Michaelsen T.Y."/>
            <person name="Andersen M.H."/>
            <person name="Karst S.M."/>
            <person name="Dueholm M.S."/>
            <person name="Nielsen P.H."/>
            <person name="Albertsen M."/>
        </authorList>
    </citation>
    <scope>NUCLEOTIDE SEQUENCE [LARGE SCALE GENOMIC DNA]</scope>
    <source>
        <strain evidence="6">EsbW_18-Q3-R4-48_BATAC.463</strain>
    </source>
</reference>
<gene>
    <name evidence="6" type="ORF">IPJ38_20850</name>
</gene>
<name>A0A935K2S0_9RHOO</name>
<feature type="transmembrane region" description="Helical" evidence="5">
    <location>
        <begin position="63"/>
        <end position="85"/>
    </location>
</feature>
<evidence type="ECO:0000256" key="5">
    <source>
        <dbReference type="SAM" id="Phobius"/>
    </source>
</evidence>
<protein>
    <submittedName>
        <fullName evidence="6">CvpA family protein</fullName>
    </submittedName>
</protein>
<accession>A0A935K2S0</accession>
<evidence type="ECO:0000256" key="4">
    <source>
        <dbReference type="ARBA" id="ARBA00023136"/>
    </source>
</evidence>
<dbReference type="GO" id="GO:0016020">
    <property type="term" value="C:membrane"/>
    <property type="evidence" value="ECO:0007669"/>
    <property type="project" value="UniProtKB-SubCell"/>
</dbReference>
<proteinExistence type="predicted"/>
<dbReference type="GO" id="GO:0009403">
    <property type="term" value="P:toxin biosynthetic process"/>
    <property type="evidence" value="ECO:0007669"/>
    <property type="project" value="InterPro"/>
</dbReference>
<dbReference type="PANTHER" id="PTHR36926:SF1">
    <property type="entry name" value="COLICIN V PRODUCTION PROTEIN"/>
    <property type="match status" value="1"/>
</dbReference>